<dbReference type="EMBL" id="JABEZW010000013">
    <property type="protein sequence ID" value="MBA0782720.1"/>
    <property type="molecule type" value="Genomic_DNA"/>
</dbReference>
<keyword evidence="3" id="KW-1185">Reference proteome</keyword>
<proteinExistence type="predicted"/>
<evidence type="ECO:0000313" key="2">
    <source>
        <dbReference type="EMBL" id="MBA0782720.1"/>
    </source>
</evidence>
<organism evidence="2 3">
    <name type="scientific">Gossypium trilobum</name>
    <dbReference type="NCBI Taxonomy" id="34281"/>
    <lineage>
        <taxon>Eukaryota</taxon>
        <taxon>Viridiplantae</taxon>
        <taxon>Streptophyta</taxon>
        <taxon>Embryophyta</taxon>
        <taxon>Tracheophyta</taxon>
        <taxon>Spermatophyta</taxon>
        <taxon>Magnoliopsida</taxon>
        <taxon>eudicotyledons</taxon>
        <taxon>Gunneridae</taxon>
        <taxon>Pentapetalae</taxon>
        <taxon>rosids</taxon>
        <taxon>malvids</taxon>
        <taxon>Malvales</taxon>
        <taxon>Malvaceae</taxon>
        <taxon>Malvoideae</taxon>
        <taxon>Gossypium</taxon>
    </lineage>
</organism>
<sequence length="363" mass="42005">MVNRREVVDVVASTVMGLLNDEFNESEEELFDFNVSNSDVSDSDNSERRDKLKAVELLEGGYKAQNEKIYEYLLEEDNKFRWMFLEGLLWWLPTGLENCKLISDIFHGLVEVIPMLFPNAETRHCVRHLHANFKKVGFKINELKELLWKIARASTPRDFEDAKAELKNTNRHAYDWTLVSKDKEKVGCQYERFTKSLFSSRVPSHTGGDRYQVECGPNSQDVVDLPIRGPKQWESVSDILSLTLRAPSRPTKVRRKEHDEPQTTKKLTKKGVEMKCSKCKKLGHNKRSCKGEVDQNILLEFITKWLPQLIKKLLQLTKKLSKLINKLPQLTKKLPQEKNFHSRGSQSLLDGCLLLKSHLSQTH</sequence>
<protein>
    <submittedName>
        <fullName evidence="2">Uncharacterized protein</fullName>
    </submittedName>
</protein>
<dbReference type="AlphaFoldDB" id="A0A7J9FBQ6"/>
<feature type="coiled-coil region" evidence="1">
    <location>
        <begin position="306"/>
        <end position="333"/>
    </location>
</feature>
<evidence type="ECO:0000256" key="1">
    <source>
        <dbReference type="SAM" id="Coils"/>
    </source>
</evidence>
<name>A0A7J9FBQ6_9ROSI</name>
<accession>A0A7J9FBQ6</accession>
<keyword evidence="1" id="KW-0175">Coiled coil</keyword>
<gene>
    <name evidence="2" type="ORF">Gotri_000558</name>
</gene>
<comment type="caution">
    <text evidence="2">The sequence shown here is derived from an EMBL/GenBank/DDBJ whole genome shotgun (WGS) entry which is preliminary data.</text>
</comment>
<dbReference type="PANTHER" id="PTHR31973">
    <property type="entry name" value="POLYPROTEIN, PUTATIVE-RELATED"/>
    <property type="match status" value="1"/>
</dbReference>
<dbReference type="PANTHER" id="PTHR31973:SF187">
    <property type="entry name" value="MUTATOR TRANSPOSASE MUDRA PROTEIN"/>
    <property type="match status" value="1"/>
</dbReference>
<reference evidence="2 3" key="1">
    <citation type="journal article" date="2019" name="Genome Biol. Evol.">
        <title>Insights into the evolution of the New World diploid cottons (Gossypium, subgenus Houzingenia) based on genome sequencing.</title>
        <authorList>
            <person name="Grover C.E."/>
            <person name="Arick M.A. 2nd"/>
            <person name="Thrash A."/>
            <person name="Conover J.L."/>
            <person name="Sanders W.S."/>
            <person name="Peterson D.G."/>
            <person name="Frelichowski J.E."/>
            <person name="Scheffler J.A."/>
            <person name="Scheffler B.E."/>
            <person name="Wendel J.F."/>
        </authorList>
    </citation>
    <scope>NUCLEOTIDE SEQUENCE [LARGE SCALE GENOMIC DNA]</scope>
    <source>
        <strain evidence="2">8</strain>
        <tissue evidence="2">Leaf</tissue>
    </source>
</reference>
<evidence type="ECO:0000313" key="3">
    <source>
        <dbReference type="Proteomes" id="UP000593568"/>
    </source>
</evidence>
<dbReference type="Proteomes" id="UP000593568">
    <property type="component" value="Unassembled WGS sequence"/>
</dbReference>